<feature type="region of interest" description="Disordered" evidence="1">
    <location>
        <begin position="44"/>
        <end position="69"/>
    </location>
</feature>
<sequence length="99" mass="10525">MALKMICSISFPSTEGSILGPTLSNIFINDLDDGIESTLTKFADDTKLGEPMPAGSKTDPPLAKAEPISDSGTASVIIYLRRGKKPAAQQQPAERSENM</sequence>
<evidence type="ECO:0000313" key="2">
    <source>
        <dbReference type="EMBL" id="KAK4810610.1"/>
    </source>
</evidence>
<dbReference type="AlphaFoldDB" id="A0AAN7N8D7"/>
<accession>A0AAN7N8D7</accession>
<evidence type="ECO:0008006" key="4">
    <source>
        <dbReference type="Google" id="ProtNLM"/>
    </source>
</evidence>
<dbReference type="EMBL" id="JAUNZN010000018">
    <property type="protein sequence ID" value="KAK4810610.1"/>
    <property type="molecule type" value="Genomic_DNA"/>
</dbReference>
<keyword evidence="3" id="KW-1185">Reference proteome</keyword>
<protein>
    <recommendedName>
        <fullName evidence="4">Reverse transcriptase domain-containing protein</fullName>
    </recommendedName>
</protein>
<gene>
    <name evidence="2" type="ORF">QYF61_007347</name>
</gene>
<evidence type="ECO:0000256" key="1">
    <source>
        <dbReference type="SAM" id="MobiDB-lite"/>
    </source>
</evidence>
<proteinExistence type="predicted"/>
<reference evidence="2 3" key="1">
    <citation type="journal article" date="2023" name="J. Hered.">
        <title>Chromosome-level genome of the wood stork (Mycteria americana) provides insight into avian chromosome evolution.</title>
        <authorList>
            <person name="Flamio R. Jr."/>
            <person name="Ramstad K.M."/>
        </authorList>
    </citation>
    <scope>NUCLEOTIDE SEQUENCE [LARGE SCALE GENOMIC DNA]</scope>
    <source>
        <strain evidence="2">JAX WOST 10</strain>
    </source>
</reference>
<evidence type="ECO:0000313" key="3">
    <source>
        <dbReference type="Proteomes" id="UP001333110"/>
    </source>
</evidence>
<name>A0AAN7N8D7_MYCAM</name>
<dbReference type="Proteomes" id="UP001333110">
    <property type="component" value="Unassembled WGS sequence"/>
</dbReference>
<comment type="caution">
    <text evidence="2">The sequence shown here is derived from an EMBL/GenBank/DDBJ whole genome shotgun (WGS) entry which is preliminary data.</text>
</comment>
<organism evidence="2 3">
    <name type="scientific">Mycteria americana</name>
    <name type="common">Wood stork</name>
    <dbReference type="NCBI Taxonomy" id="33587"/>
    <lineage>
        <taxon>Eukaryota</taxon>
        <taxon>Metazoa</taxon>
        <taxon>Chordata</taxon>
        <taxon>Craniata</taxon>
        <taxon>Vertebrata</taxon>
        <taxon>Euteleostomi</taxon>
        <taxon>Archelosauria</taxon>
        <taxon>Archosauria</taxon>
        <taxon>Dinosauria</taxon>
        <taxon>Saurischia</taxon>
        <taxon>Theropoda</taxon>
        <taxon>Coelurosauria</taxon>
        <taxon>Aves</taxon>
        <taxon>Neognathae</taxon>
        <taxon>Neoaves</taxon>
        <taxon>Aequornithes</taxon>
        <taxon>Ciconiiformes</taxon>
        <taxon>Ciconiidae</taxon>
        <taxon>Mycteria</taxon>
    </lineage>
</organism>